<name>A0A919KFM5_9ACTN</name>
<organism evidence="1 2">
    <name type="scientific">Streptomyces capoamus</name>
    <dbReference type="NCBI Taxonomy" id="68183"/>
    <lineage>
        <taxon>Bacteria</taxon>
        <taxon>Bacillati</taxon>
        <taxon>Actinomycetota</taxon>
        <taxon>Actinomycetes</taxon>
        <taxon>Kitasatosporales</taxon>
        <taxon>Streptomycetaceae</taxon>
        <taxon>Streptomyces</taxon>
    </lineage>
</organism>
<keyword evidence="2" id="KW-1185">Reference proteome</keyword>
<reference evidence="2" key="1">
    <citation type="journal article" date="2019" name="Int. J. Syst. Evol. Microbiol.">
        <title>The Global Catalogue of Microorganisms (GCM) 10K type strain sequencing project: providing services to taxonomists for standard genome sequencing and annotation.</title>
        <authorList>
            <consortium name="The Broad Institute Genomics Platform"/>
            <consortium name="The Broad Institute Genome Sequencing Center for Infectious Disease"/>
            <person name="Wu L."/>
            <person name="Ma J."/>
        </authorList>
    </citation>
    <scope>NUCLEOTIDE SEQUENCE [LARGE SCALE GENOMIC DNA]</scope>
    <source>
        <strain evidence="2">JCM 4253</strain>
    </source>
</reference>
<dbReference type="AlphaFoldDB" id="A0A919KFM5"/>
<comment type="caution">
    <text evidence="1">The sequence shown here is derived from an EMBL/GenBank/DDBJ whole genome shotgun (WGS) entry which is preliminary data.</text>
</comment>
<evidence type="ECO:0000313" key="2">
    <source>
        <dbReference type="Proteomes" id="UP000619355"/>
    </source>
</evidence>
<proteinExistence type="predicted"/>
<accession>A0A919KFM5</accession>
<sequence>MRWETRGIWVTAFVPLSYLTRYRICAPPDFGAGRVNAFCTTASRPSPNRLIAAYSYSPLSTSVTVPSLMYRARLCGALNRSRTLLAPQDVLSALVLDQAGLMPSLKPQGSGLPS</sequence>
<evidence type="ECO:0000313" key="1">
    <source>
        <dbReference type="EMBL" id="GHG74935.1"/>
    </source>
</evidence>
<dbReference type="Proteomes" id="UP000619355">
    <property type="component" value="Unassembled WGS sequence"/>
</dbReference>
<protein>
    <submittedName>
        <fullName evidence="1">Uncharacterized protein</fullName>
    </submittedName>
</protein>
<gene>
    <name evidence="1" type="ORF">GCM10018980_72120</name>
</gene>
<dbReference type="EMBL" id="BNBF01000036">
    <property type="protein sequence ID" value="GHG74935.1"/>
    <property type="molecule type" value="Genomic_DNA"/>
</dbReference>